<feature type="region of interest" description="Disordered" evidence="1">
    <location>
        <begin position="1"/>
        <end position="103"/>
    </location>
</feature>
<reference evidence="2 3" key="1">
    <citation type="journal article" date="2012" name="J. Bacteriol.">
        <title>Whole-Genome Sequence of Nocardiopsis alba Strain ATCC BAA-2165, Associated with Honeybees.</title>
        <authorList>
            <person name="Qiao J."/>
            <person name="Chen L."/>
            <person name="Li Y."/>
            <person name="Wang J."/>
            <person name="Zhang W."/>
            <person name="Chen S."/>
        </authorList>
    </citation>
    <scope>NUCLEOTIDE SEQUENCE [LARGE SCALE GENOMIC DNA]</scope>
    <source>
        <strain evidence="3">ATCC BAA-2165 / BE74</strain>
    </source>
</reference>
<dbReference type="HOGENOM" id="CLU_2260811_0_0_11"/>
<evidence type="ECO:0000313" key="2">
    <source>
        <dbReference type="EMBL" id="AFR10455.1"/>
    </source>
</evidence>
<dbReference type="KEGG" id="nal:B005_5194"/>
<evidence type="ECO:0000256" key="1">
    <source>
        <dbReference type="SAM" id="MobiDB-lite"/>
    </source>
</evidence>
<accession>J7LG68</accession>
<dbReference type="Proteomes" id="UP000003779">
    <property type="component" value="Chromosome"/>
</dbReference>
<organism evidence="2 3">
    <name type="scientific">Nocardiopsis alba (strain ATCC BAA-2165 / BE74)</name>
    <dbReference type="NCBI Taxonomy" id="1205910"/>
    <lineage>
        <taxon>Bacteria</taxon>
        <taxon>Bacillati</taxon>
        <taxon>Actinomycetota</taxon>
        <taxon>Actinomycetes</taxon>
        <taxon>Streptosporangiales</taxon>
        <taxon>Nocardiopsidaceae</taxon>
        <taxon>Nocardiopsis</taxon>
    </lineage>
</organism>
<dbReference type="EMBL" id="CP003788">
    <property type="protein sequence ID" value="AFR10455.1"/>
    <property type="molecule type" value="Genomic_DNA"/>
</dbReference>
<feature type="compositionally biased region" description="Basic residues" evidence="1">
    <location>
        <begin position="1"/>
        <end position="10"/>
    </location>
</feature>
<proteinExistence type="predicted"/>
<protein>
    <submittedName>
        <fullName evidence="2">Uncharacterized protein</fullName>
    </submittedName>
</protein>
<dbReference type="PATRIC" id="fig|1205910.3.peg.4908"/>
<reference evidence="3" key="2">
    <citation type="submission" date="2012-08" db="EMBL/GenBank/DDBJ databases">
        <title>Whole-genome sequence of Nocardiopsis alba strain ATCC BAA-2165 associated with honeybees.</title>
        <authorList>
            <person name="Qiao J."/>
            <person name="Chen L."/>
            <person name="Li Y."/>
            <person name="Wang J."/>
            <person name="Zhang W."/>
            <person name="Chen S."/>
        </authorList>
    </citation>
    <scope>NUCLEOTIDE SEQUENCE [LARGE SCALE GENOMIC DNA]</scope>
    <source>
        <strain evidence="3">ATCC BAA-2165 / BE74</strain>
    </source>
</reference>
<name>J7LG68_NOCAA</name>
<sequence length="103" mass="10887">MGRLRPRGRPIRTGGPHDPQLSPGHPVPSRENGQPLAPVLDVDGCARTVGQDVSPRSDPVRGSPRPPDTGSHDPTPARVPHPRPLRPVDTGCASAHLKGVNSR</sequence>
<dbReference type="AlphaFoldDB" id="J7LG68"/>
<gene>
    <name evidence="2" type="ordered locus">B005_5194</name>
</gene>
<dbReference type="STRING" id="1205910.B005_5194"/>
<evidence type="ECO:0000313" key="3">
    <source>
        <dbReference type="Proteomes" id="UP000003779"/>
    </source>
</evidence>